<evidence type="ECO:0000313" key="1">
    <source>
        <dbReference type="EMBL" id="EFR46630.1"/>
    </source>
</evidence>
<proteinExistence type="predicted"/>
<protein>
    <submittedName>
        <fullName evidence="1">Uncharacterized protein</fullName>
    </submittedName>
</protein>
<reference evidence="2" key="1">
    <citation type="journal article" date="2014" name="Genome Announc.">
        <title>Draft genome sequences of six enterohepatic helicobacter species isolated from humans and one from rhesus macaques.</title>
        <authorList>
            <person name="Shen Z."/>
            <person name="Sheh A."/>
            <person name="Young S.K."/>
            <person name="Abouelliel A."/>
            <person name="Ward D.V."/>
            <person name="Earl A.M."/>
            <person name="Fox J.G."/>
        </authorList>
    </citation>
    <scope>NUCLEOTIDE SEQUENCE [LARGE SCALE GENOMIC DNA]</scope>
    <source>
        <strain evidence="2">CCUG 18818</strain>
    </source>
</reference>
<gene>
    <name evidence="1" type="ORF">HCCG_01177</name>
</gene>
<dbReference type="Proteomes" id="UP000005755">
    <property type="component" value="Unassembled WGS sequence"/>
</dbReference>
<dbReference type="EMBL" id="DS990392">
    <property type="protein sequence ID" value="EFR46630.1"/>
    <property type="molecule type" value="Genomic_DNA"/>
</dbReference>
<dbReference type="RefSeq" id="WP_002956491.1">
    <property type="nucleotide sequence ID" value="NC_020555.1"/>
</dbReference>
<organism evidence="1 2">
    <name type="scientific">Helicobacter cinaedi CCUG 18818 = ATCC BAA-847</name>
    <dbReference type="NCBI Taxonomy" id="537971"/>
    <lineage>
        <taxon>Bacteria</taxon>
        <taxon>Pseudomonadati</taxon>
        <taxon>Campylobacterota</taxon>
        <taxon>Epsilonproteobacteria</taxon>
        <taxon>Campylobacterales</taxon>
        <taxon>Helicobacteraceae</taxon>
        <taxon>Helicobacter</taxon>
    </lineage>
</organism>
<name>A0ABN0BAS7_9HELI</name>
<accession>A0ABN0BAS7</accession>
<evidence type="ECO:0000313" key="2">
    <source>
        <dbReference type="Proteomes" id="UP000005755"/>
    </source>
</evidence>
<keyword evidence="2" id="KW-1185">Reference proteome</keyword>
<sequence>MPHKAYQNCPDSILFRINLSKIHSSRLYFKLKTLQLSPLIYKILNYLLWRHSNENIDEAARIL</sequence>